<proteinExistence type="predicted"/>
<name>A0ABV2YQF7_9ACTN</name>
<comment type="caution">
    <text evidence="1">The sequence shown here is derived from an EMBL/GenBank/DDBJ whole genome shotgun (WGS) entry which is preliminary data.</text>
</comment>
<sequence>MTETLEPEPLLTDRLRHRATHSAHRPAVTQVAFPGPESAGVLRTLSRHGLDARARAVRTSSGKVARSACRELFLSGALSGEAL</sequence>
<accession>A0ABV2YQF7</accession>
<dbReference type="EMBL" id="JBEZUR010000077">
    <property type="protein sequence ID" value="MEU3557972.1"/>
    <property type="molecule type" value="Genomic_DNA"/>
</dbReference>
<reference evidence="1 2" key="1">
    <citation type="submission" date="2024-06" db="EMBL/GenBank/DDBJ databases">
        <title>The Natural Products Discovery Center: Release of the First 8490 Sequenced Strains for Exploring Actinobacteria Biosynthetic Diversity.</title>
        <authorList>
            <person name="Kalkreuter E."/>
            <person name="Kautsar S.A."/>
            <person name="Yang D."/>
            <person name="Bader C.D."/>
            <person name="Teijaro C.N."/>
            <person name="Fluegel L."/>
            <person name="Davis C.M."/>
            <person name="Simpson J.R."/>
            <person name="Lauterbach L."/>
            <person name="Steele A.D."/>
            <person name="Gui C."/>
            <person name="Meng S."/>
            <person name="Li G."/>
            <person name="Viehrig K."/>
            <person name="Ye F."/>
            <person name="Su P."/>
            <person name="Kiefer A.F."/>
            <person name="Nichols A."/>
            <person name="Cepeda A.J."/>
            <person name="Yan W."/>
            <person name="Fan B."/>
            <person name="Jiang Y."/>
            <person name="Adhikari A."/>
            <person name="Zheng C.-J."/>
            <person name="Schuster L."/>
            <person name="Cowan T.M."/>
            <person name="Smanski M.J."/>
            <person name="Chevrette M.G."/>
            <person name="De Carvalho L.P.S."/>
            <person name="Shen B."/>
        </authorList>
    </citation>
    <scope>NUCLEOTIDE SEQUENCE [LARGE SCALE GENOMIC DNA]</scope>
    <source>
        <strain evidence="1 2">NPDC038104</strain>
    </source>
</reference>
<dbReference type="Gene3D" id="3.30.300.30">
    <property type="match status" value="1"/>
</dbReference>
<dbReference type="RefSeq" id="WP_174721540.1">
    <property type="nucleotide sequence ID" value="NZ_BEVZ01000002.1"/>
</dbReference>
<keyword evidence="2" id="KW-1185">Reference proteome</keyword>
<dbReference type="Proteomes" id="UP001550850">
    <property type="component" value="Unassembled WGS sequence"/>
</dbReference>
<evidence type="ECO:0000313" key="1">
    <source>
        <dbReference type="EMBL" id="MEU3557972.1"/>
    </source>
</evidence>
<evidence type="ECO:0000313" key="2">
    <source>
        <dbReference type="Proteomes" id="UP001550850"/>
    </source>
</evidence>
<organism evidence="1 2">
    <name type="scientific">Streptomyces fragilis</name>
    <dbReference type="NCBI Taxonomy" id="67301"/>
    <lineage>
        <taxon>Bacteria</taxon>
        <taxon>Bacillati</taxon>
        <taxon>Actinomycetota</taxon>
        <taxon>Actinomycetes</taxon>
        <taxon>Kitasatosporales</taxon>
        <taxon>Streptomycetaceae</taxon>
        <taxon>Streptomyces</taxon>
    </lineage>
</organism>
<dbReference type="InterPro" id="IPR045851">
    <property type="entry name" value="AMP-bd_C_sf"/>
</dbReference>
<protein>
    <submittedName>
        <fullName evidence="1">Uncharacterized protein</fullName>
    </submittedName>
</protein>
<gene>
    <name evidence="1" type="ORF">AB0E65_27750</name>
</gene>